<proteinExistence type="inferred from homology"/>
<dbReference type="Gene3D" id="1.25.40.10">
    <property type="entry name" value="Tetratricopeptide repeat domain"/>
    <property type="match status" value="1"/>
</dbReference>
<sequence length="526" mass="57378">MATPLPLPPPYLHRNKATQHTNPRRRLCILCADSCTPNRGFGSNTRKTDKKEKKLSSSQKSSTTSLYQAPGLSSSAGGKVKYASPDDLEFQQRLEQVRRSALAQKKAEEKQYGAIDYDAPAQATSSTDSVGLGTKIGVGVAVIVFGLVFSLGDFLPSGSTTKEVDIADEKISKEERADLEERLKKFEQTLAISPEDSTALEGAAVTLAEMREYKRAATLLENLCEKKANDPDVFRLLGEVKYALQDYEGSANAYRSASVASKSADFEVLRGLTNALLASKNPGQAVQVLLASREQLNKERSSDSDNMTVRSTTGTSSGVDPIQVDLLLGKAYADWGHISDAVSVYDQLIANHPDDFRGYLAKGILLKQNGSKGDAERIFLMVRNKFMGLDQCGAGFVMNSGIIKNLVCQLIEIGPKHNKTKAPAMQHQDAHSLIGDQLLSDNGSGGKHKNKIPRGLVAVYVGSEQRRFLVPVRFLSVPDFRIAMEMAAEEFGYEKEGGLRIPCDEHDFEQLLDKCHVALKSTPKSS</sequence>
<keyword evidence="5" id="KW-1185">Reference proteome</keyword>
<dbReference type="GO" id="GO:0009733">
    <property type="term" value="P:response to auxin"/>
    <property type="evidence" value="ECO:0007669"/>
    <property type="project" value="InterPro"/>
</dbReference>
<dbReference type="OrthoDB" id="536368at2759"/>
<feature type="region of interest" description="Disordered" evidence="3">
    <location>
        <begin position="297"/>
        <end position="316"/>
    </location>
</feature>
<evidence type="ECO:0000313" key="4">
    <source>
        <dbReference type="EMBL" id="KZV43174.1"/>
    </source>
</evidence>
<name>A0A2Z7C8E7_9LAMI</name>
<dbReference type="SUPFAM" id="SSF48452">
    <property type="entry name" value="TPR-like"/>
    <property type="match status" value="1"/>
</dbReference>
<dbReference type="InterPro" id="IPR003676">
    <property type="entry name" value="SAUR_fam"/>
</dbReference>
<keyword evidence="2" id="KW-0802">TPR repeat</keyword>
<feature type="region of interest" description="Disordered" evidence="3">
    <location>
        <begin position="40"/>
        <end position="79"/>
    </location>
</feature>
<accession>A0A2Z7C8E7</accession>
<evidence type="ECO:0000313" key="5">
    <source>
        <dbReference type="Proteomes" id="UP000250235"/>
    </source>
</evidence>
<dbReference type="Pfam" id="PF13432">
    <property type="entry name" value="TPR_16"/>
    <property type="match status" value="1"/>
</dbReference>
<dbReference type="PANTHER" id="PTHR31374">
    <property type="entry name" value="AUXIN-INDUCED PROTEIN-LIKE-RELATED"/>
    <property type="match status" value="1"/>
</dbReference>
<dbReference type="Proteomes" id="UP000250235">
    <property type="component" value="Unassembled WGS sequence"/>
</dbReference>
<evidence type="ECO:0000256" key="3">
    <source>
        <dbReference type="SAM" id="MobiDB-lite"/>
    </source>
</evidence>
<feature type="repeat" description="TPR" evidence="2">
    <location>
        <begin position="322"/>
        <end position="355"/>
    </location>
</feature>
<dbReference type="InterPro" id="IPR011990">
    <property type="entry name" value="TPR-like_helical_dom_sf"/>
</dbReference>
<gene>
    <name evidence="4" type="ORF">F511_33412</name>
</gene>
<dbReference type="EMBL" id="KQ998189">
    <property type="protein sequence ID" value="KZV43174.1"/>
    <property type="molecule type" value="Genomic_DNA"/>
</dbReference>
<evidence type="ECO:0000256" key="2">
    <source>
        <dbReference type="PROSITE-ProRule" id="PRU00339"/>
    </source>
</evidence>
<dbReference type="AlphaFoldDB" id="A0A2Z7C8E7"/>
<reference evidence="4 5" key="1">
    <citation type="journal article" date="2015" name="Proc. Natl. Acad. Sci. U.S.A.">
        <title>The resurrection genome of Boea hygrometrica: A blueprint for survival of dehydration.</title>
        <authorList>
            <person name="Xiao L."/>
            <person name="Yang G."/>
            <person name="Zhang L."/>
            <person name="Yang X."/>
            <person name="Zhao S."/>
            <person name="Ji Z."/>
            <person name="Zhou Q."/>
            <person name="Hu M."/>
            <person name="Wang Y."/>
            <person name="Chen M."/>
            <person name="Xu Y."/>
            <person name="Jin H."/>
            <person name="Xiao X."/>
            <person name="Hu G."/>
            <person name="Bao F."/>
            <person name="Hu Y."/>
            <person name="Wan P."/>
            <person name="Li L."/>
            <person name="Deng X."/>
            <person name="Kuang T."/>
            <person name="Xiang C."/>
            <person name="Zhu J.K."/>
            <person name="Oliver M.J."/>
            <person name="He Y."/>
        </authorList>
    </citation>
    <scope>NUCLEOTIDE SEQUENCE [LARGE SCALE GENOMIC DNA]</scope>
    <source>
        <strain evidence="5">cv. XS01</strain>
    </source>
</reference>
<dbReference type="PROSITE" id="PS50005">
    <property type="entry name" value="TPR"/>
    <property type="match status" value="1"/>
</dbReference>
<organism evidence="4 5">
    <name type="scientific">Dorcoceras hygrometricum</name>
    <dbReference type="NCBI Taxonomy" id="472368"/>
    <lineage>
        <taxon>Eukaryota</taxon>
        <taxon>Viridiplantae</taxon>
        <taxon>Streptophyta</taxon>
        <taxon>Embryophyta</taxon>
        <taxon>Tracheophyta</taxon>
        <taxon>Spermatophyta</taxon>
        <taxon>Magnoliopsida</taxon>
        <taxon>eudicotyledons</taxon>
        <taxon>Gunneridae</taxon>
        <taxon>Pentapetalae</taxon>
        <taxon>asterids</taxon>
        <taxon>lamiids</taxon>
        <taxon>Lamiales</taxon>
        <taxon>Gesneriaceae</taxon>
        <taxon>Didymocarpoideae</taxon>
        <taxon>Trichosporeae</taxon>
        <taxon>Loxocarpinae</taxon>
        <taxon>Dorcoceras</taxon>
    </lineage>
</organism>
<protein>
    <submittedName>
        <fullName evidence="4">Uncharacterized protein</fullName>
    </submittedName>
</protein>
<dbReference type="Pfam" id="PF02519">
    <property type="entry name" value="Auxin_inducible"/>
    <property type="match status" value="1"/>
</dbReference>
<feature type="compositionally biased region" description="Basic and acidic residues" evidence="3">
    <location>
        <begin position="46"/>
        <end position="55"/>
    </location>
</feature>
<evidence type="ECO:0000256" key="1">
    <source>
        <dbReference type="ARBA" id="ARBA00006974"/>
    </source>
</evidence>
<dbReference type="PANTHER" id="PTHR31374:SF139">
    <property type="entry name" value="OS02G0143300 PROTEIN"/>
    <property type="match status" value="1"/>
</dbReference>
<feature type="compositionally biased region" description="Low complexity" evidence="3">
    <location>
        <begin position="56"/>
        <end position="66"/>
    </location>
</feature>
<dbReference type="InterPro" id="IPR019734">
    <property type="entry name" value="TPR_rpt"/>
</dbReference>
<comment type="similarity">
    <text evidence="1">Belongs to the ARG7 family.</text>
</comment>